<dbReference type="Proteomes" id="UP001603857">
    <property type="component" value="Unassembled WGS sequence"/>
</dbReference>
<dbReference type="InterPro" id="IPR013500">
    <property type="entry name" value="TopoI_cat_euk"/>
</dbReference>
<reference evidence="2 3" key="1">
    <citation type="submission" date="2024-08" db="EMBL/GenBank/DDBJ databases">
        <title>Insights into the chromosomal genome structure of Flemingia macrophylla.</title>
        <authorList>
            <person name="Ding Y."/>
            <person name="Zhao Y."/>
            <person name="Bi W."/>
            <person name="Wu M."/>
            <person name="Zhao G."/>
            <person name="Gong Y."/>
            <person name="Li W."/>
            <person name="Zhang P."/>
        </authorList>
    </citation>
    <scope>NUCLEOTIDE SEQUENCE [LARGE SCALE GENOMIC DNA]</scope>
    <source>
        <strain evidence="2">DYQJB</strain>
        <tissue evidence="2">Leaf</tissue>
    </source>
</reference>
<proteinExistence type="predicted"/>
<dbReference type="EMBL" id="JBGMDY010000004">
    <property type="protein sequence ID" value="KAL2337131.1"/>
    <property type="molecule type" value="Genomic_DNA"/>
</dbReference>
<feature type="domain" description="DNA topoisomerase I catalytic core eukaryotic-type" evidence="1">
    <location>
        <begin position="167"/>
        <end position="199"/>
    </location>
</feature>
<dbReference type="InterPro" id="IPR014727">
    <property type="entry name" value="TopoI_cat_a/b-sub_euk"/>
</dbReference>
<evidence type="ECO:0000313" key="3">
    <source>
        <dbReference type="Proteomes" id="UP001603857"/>
    </source>
</evidence>
<comment type="caution">
    <text evidence="2">The sequence shown here is derived from an EMBL/GenBank/DDBJ whole genome shotgun (WGS) entry which is preliminary data.</text>
</comment>
<dbReference type="AlphaFoldDB" id="A0ABD1MMT8"/>
<keyword evidence="3" id="KW-1185">Reference proteome</keyword>
<dbReference type="Gene3D" id="1.10.132.10">
    <property type="match status" value="1"/>
</dbReference>
<dbReference type="Pfam" id="PF01028">
    <property type="entry name" value="Topoisom_I"/>
    <property type="match status" value="1"/>
</dbReference>
<accession>A0ABD1MMT8</accession>
<sequence length="200" mass="21881">MALSAGALGILAPSTSGERSWTEGGELGASFGTQPWWWAPGAILPDLCDFSDVVKMKALIVLSSELEEFVTQGLPNLSSLYYLKIFHEGGCSRWLHSTPMRVGVSSSVSGDATQVDIKVSYSSSSLLLHWGVVRNQPGRRLFQALYCKIASFLEIVMHPLNALEYLVLSVVIICNHQRSVSKSHGAQMSKLNEKIDELQV</sequence>
<evidence type="ECO:0000313" key="2">
    <source>
        <dbReference type="EMBL" id="KAL2337131.1"/>
    </source>
</evidence>
<name>A0ABD1MMT8_9FABA</name>
<evidence type="ECO:0000259" key="1">
    <source>
        <dbReference type="Pfam" id="PF01028"/>
    </source>
</evidence>
<protein>
    <recommendedName>
        <fullName evidence="1">DNA topoisomerase I catalytic core eukaryotic-type domain-containing protein</fullName>
    </recommendedName>
</protein>
<organism evidence="2 3">
    <name type="scientific">Flemingia macrophylla</name>
    <dbReference type="NCBI Taxonomy" id="520843"/>
    <lineage>
        <taxon>Eukaryota</taxon>
        <taxon>Viridiplantae</taxon>
        <taxon>Streptophyta</taxon>
        <taxon>Embryophyta</taxon>
        <taxon>Tracheophyta</taxon>
        <taxon>Spermatophyta</taxon>
        <taxon>Magnoliopsida</taxon>
        <taxon>eudicotyledons</taxon>
        <taxon>Gunneridae</taxon>
        <taxon>Pentapetalae</taxon>
        <taxon>rosids</taxon>
        <taxon>fabids</taxon>
        <taxon>Fabales</taxon>
        <taxon>Fabaceae</taxon>
        <taxon>Papilionoideae</taxon>
        <taxon>50 kb inversion clade</taxon>
        <taxon>NPAAA clade</taxon>
        <taxon>indigoferoid/millettioid clade</taxon>
        <taxon>Phaseoleae</taxon>
        <taxon>Flemingia</taxon>
    </lineage>
</organism>
<gene>
    <name evidence="2" type="ORF">Fmac_011577</name>
</gene>